<protein>
    <recommendedName>
        <fullName evidence="2">Competence protein ComK</fullName>
    </recommendedName>
</protein>
<reference evidence="1" key="1">
    <citation type="submission" date="2010-05" db="EMBL/GenBank/DDBJ databases">
        <authorList>
            <person name="Muzny D."/>
            <person name="Qin X."/>
            <person name="Buhay C."/>
            <person name="Dugan-Rocha S."/>
            <person name="Ding Y."/>
            <person name="Chen G."/>
            <person name="Hawes A."/>
            <person name="Holder M."/>
            <person name="Jhangiani S."/>
            <person name="Johnson A."/>
            <person name="Khan Z."/>
            <person name="Li Z."/>
            <person name="Liu W."/>
            <person name="Liu X."/>
            <person name="Perez L."/>
            <person name="Shen H."/>
            <person name="Wang Q."/>
            <person name="Watt J."/>
            <person name="Xi L."/>
            <person name="Xin Y."/>
            <person name="Zhou J."/>
            <person name="Deng J."/>
            <person name="Jiang H."/>
            <person name="Liu Y."/>
            <person name="Qu J."/>
            <person name="Song X.-Z."/>
            <person name="Zhang L."/>
            <person name="Villasana D."/>
            <person name="Johnson A."/>
            <person name="Liu J."/>
            <person name="Liyanage D."/>
            <person name="Lorensuhewa L."/>
            <person name="Robinson T."/>
            <person name="Song A."/>
            <person name="Song B.-B."/>
            <person name="Dinh H."/>
            <person name="Thornton R."/>
            <person name="Coyle M."/>
            <person name="Francisco L."/>
            <person name="Jackson L."/>
            <person name="Javaid M."/>
            <person name="Korchina V."/>
            <person name="Kovar C."/>
            <person name="Mata R."/>
            <person name="Mathew T."/>
            <person name="Ngo R."/>
            <person name="Nguyen L."/>
            <person name="Nguyen N."/>
            <person name="Okwuonu G."/>
            <person name="Ongeri F."/>
            <person name="Pham C."/>
            <person name="Simmons D."/>
            <person name="Wilczek-Boney K."/>
            <person name="Hale W."/>
            <person name="Jakkamsetti A."/>
            <person name="Pham P."/>
            <person name="Ruth R."/>
            <person name="San Lucas F."/>
            <person name="Warren J."/>
            <person name="Zhang J."/>
            <person name="Zhao Z."/>
            <person name="Zhou C."/>
            <person name="Zhu D."/>
            <person name="Lee S."/>
            <person name="Bess C."/>
            <person name="Blankenburg K."/>
            <person name="Forbes L."/>
            <person name="Fu Q."/>
            <person name="Gubbala S."/>
            <person name="Hirani K."/>
            <person name="Jayaseelan J.C."/>
            <person name="Lara F."/>
            <person name="Munidasa M."/>
            <person name="Palculict T."/>
            <person name="Patil S."/>
            <person name="Pu L.-L."/>
            <person name="Saada N."/>
            <person name="Tang L."/>
            <person name="Weissenberger G."/>
            <person name="Zhu Y."/>
            <person name="Hemphill L."/>
            <person name="Shang Y."/>
            <person name="Youmans B."/>
            <person name="Ayvaz T."/>
            <person name="Ross M."/>
            <person name="Santibanez J."/>
            <person name="Aqrawi P."/>
            <person name="Gross S."/>
            <person name="Joshi V."/>
            <person name="Fowler G."/>
            <person name="Nazareth L."/>
            <person name="Reid J."/>
            <person name="Worley K."/>
            <person name="Petrosino J."/>
            <person name="Highlander S."/>
            <person name="Gibbs R."/>
        </authorList>
    </citation>
    <scope>NUCLEOTIDE SEQUENCE [LARGE SCALE GENOMIC DNA]</scope>
    <source>
        <strain evidence="1">MN8</strain>
    </source>
</reference>
<dbReference type="AlphaFoldDB" id="A0A0E1X6A4"/>
<dbReference type="EMBL" id="ACJA02000004">
    <property type="protein sequence ID" value="EFH94288.1"/>
    <property type="molecule type" value="Genomic_DNA"/>
</dbReference>
<organism evidence="1">
    <name type="scientific">Staphylococcus aureus subsp. aureus MN8</name>
    <dbReference type="NCBI Taxonomy" id="548470"/>
    <lineage>
        <taxon>Bacteria</taxon>
        <taxon>Bacillati</taxon>
        <taxon>Bacillota</taxon>
        <taxon>Bacilli</taxon>
        <taxon>Bacillales</taxon>
        <taxon>Staphylococcaceae</taxon>
        <taxon>Staphylococcus</taxon>
    </lineage>
</organism>
<dbReference type="GO" id="GO:0030420">
    <property type="term" value="P:establishment of competence for transformation"/>
    <property type="evidence" value="ECO:0007669"/>
    <property type="project" value="InterPro"/>
</dbReference>
<name>A0A0E1X6A4_STAAU</name>
<proteinExistence type="predicted"/>
<dbReference type="RefSeq" id="WP_001152695.1">
    <property type="nucleotide sequence ID" value="NZ_CM000952.1"/>
</dbReference>
<evidence type="ECO:0008006" key="2">
    <source>
        <dbReference type="Google" id="ProtNLM"/>
    </source>
</evidence>
<dbReference type="HOGENOM" id="CLU_147434_0_0_9"/>
<sequence length="147" mass="16972">MQDISTKHLLYIQTATSNHLETKCVFLYHEYNLEFPITKAIPYYAKLHFTSASILIDAAKSILNINKLVPIYLNPKTILFPIKQKRAPIQTYINAHYIIGMTEMGNSTMLHFKNGKTLEVDEPMSLISKKCYESLALKHFIENTNDY</sequence>
<dbReference type="Proteomes" id="UP000003455">
    <property type="component" value="Chromosome"/>
</dbReference>
<accession>A0A0E1X6A4</accession>
<dbReference type="Pfam" id="PF06338">
    <property type="entry name" value="ComK"/>
    <property type="match status" value="1"/>
</dbReference>
<dbReference type="InterPro" id="IPR010461">
    <property type="entry name" value="ComK"/>
</dbReference>
<evidence type="ECO:0000313" key="1">
    <source>
        <dbReference type="EMBL" id="EFH94288.1"/>
    </source>
</evidence>
<comment type="caution">
    <text evidence="1">The sequence shown here is derived from an EMBL/GenBank/DDBJ whole genome shotgun (WGS) entry which is preliminary data.</text>
</comment>
<gene>
    <name evidence="1" type="ORF">HMPREF0769_11909</name>
</gene>